<organism evidence="1 2">
    <name type="scientific">Streptomyces bikiniensis</name>
    <dbReference type="NCBI Taxonomy" id="1896"/>
    <lineage>
        <taxon>Bacteria</taxon>
        <taxon>Bacillati</taxon>
        <taxon>Actinomycetota</taxon>
        <taxon>Actinomycetes</taxon>
        <taxon>Kitasatosporales</taxon>
        <taxon>Streptomycetaceae</taxon>
        <taxon>Streptomyces</taxon>
    </lineage>
</organism>
<evidence type="ECO:0000313" key="2">
    <source>
        <dbReference type="Proteomes" id="UP001614391"/>
    </source>
</evidence>
<keyword evidence="2" id="KW-1185">Reference proteome</keyword>
<proteinExistence type="predicted"/>
<name>A0ABW8D408_STRBI</name>
<reference evidence="1 2" key="1">
    <citation type="submission" date="2024-10" db="EMBL/GenBank/DDBJ databases">
        <title>The Natural Products Discovery Center: Release of the First 8490 Sequenced Strains for Exploring Actinobacteria Biosynthetic Diversity.</title>
        <authorList>
            <person name="Kalkreuter E."/>
            <person name="Kautsar S.A."/>
            <person name="Yang D."/>
            <person name="Bader C.D."/>
            <person name="Teijaro C.N."/>
            <person name="Fluegel L."/>
            <person name="Davis C.M."/>
            <person name="Simpson J.R."/>
            <person name="Lauterbach L."/>
            <person name="Steele A.D."/>
            <person name="Gui C."/>
            <person name="Meng S."/>
            <person name="Li G."/>
            <person name="Viehrig K."/>
            <person name="Ye F."/>
            <person name="Su P."/>
            <person name="Kiefer A.F."/>
            <person name="Nichols A."/>
            <person name="Cepeda A.J."/>
            <person name="Yan W."/>
            <person name="Fan B."/>
            <person name="Jiang Y."/>
            <person name="Adhikari A."/>
            <person name="Zheng C.-J."/>
            <person name="Schuster L."/>
            <person name="Cowan T.M."/>
            <person name="Smanski M.J."/>
            <person name="Chevrette M.G."/>
            <person name="De Carvalho L.P.S."/>
            <person name="Shen B."/>
        </authorList>
    </citation>
    <scope>NUCLEOTIDE SEQUENCE [LARGE SCALE GENOMIC DNA]</scope>
    <source>
        <strain evidence="1 2">NPDC053346</strain>
    </source>
</reference>
<evidence type="ECO:0000313" key="1">
    <source>
        <dbReference type="EMBL" id="MFI9123831.1"/>
    </source>
</evidence>
<comment type="caution">
    <text evidence="1">The sequence shown here is derived from an EMBL/GenBank/DDBJ whole genome shotgun (WGS) entry which is preliminary data.</text>
</comment>
<dbReference type="Proteomes" id="UP001614391">
    <property type="component" value="Unassembled WGS sequence"/>
</dbReference>
<gene>
    <name evidence="1" type="ORF">ACIGW0_31320</name>
</gene>
<dbReference type="RefSeq" id="WP_399621588.1">
    <property type="nucleotide sequence ID" value="NZ_JBITYT010000023.1"/>
</dbReference>
<dbReference type="EMBL" id="JBITYT010000023">
    <property type="protein sequence ID" value="MFI9123831.1"/>
    <property type="molecule type" value="Genomic_DNA"/>
</dbReference>
<protein>
    <submittedName>
        <fullName evidence="1">Uncharacterized protein</fullName>
    </submittedName>
</protein>
<accession>A0ABW8D408</accession>
<sequence>MIILIGPQSTAEEMGDLNELAGLLGAVCMSPDVDWASVRGFLVAPDWDKCPVASADVESAGNFGLPVEYLKAKR</sequence>